<comment type="caution">
    <text evidence="2">The sequence shown here is derived from an EMBL/GenBank/DDBJ whole genome shotgun (WGS) entry which is preliminary data.</text>
</comment>
<name>A0ABP1G3W1_9CHLO</name>
<accession>A0ABP1G3W1</accession>
<protein>
    <submittedName>
        <fullName evidence="2">G7214 protein</fullName>
    </submittedName>
</protein>
<evidence type="ECO:0000313" key="3">
    <source>
        <dbReference type="Proteomes" id="UP001497392"/>
    </source>
</evidence>
<dbReference type="EMBL" id="CAXHTA020000011">
    <property type="protein sequence ID" value="CAL5224517.1"/>
    <property type="molecule type" value="Genomic_DNA"/>
</dbReference>
<dbReference type="Proteomes" id="UP001497392">
    <property type="component" value="Unassembled WGS sequence"/>
</dbReference>
<keyword evidence="3" id="KW-1185">Reference proteome</keyword>
<feature type="region of interest" description="Disordered" evidence="1">
    <location>
        <begin position="70"/>
        <end position="91"/>
    </location>
</feature>
<proteinExistence type="predicted"/>
<gene>
    <name evidence="2" type="primary">g7214</name>
    <name evidence="2" type="ORF">VP750_LOCUS6176</name>
</gene>
<feature type="compositionally biased region" description="Polar residues" evidence="1">
    <location>
        <begin position="74"/>
        <end position="84"/>
    </location>
</feature>
<evidence type="ECO:0000256" key="1">
    <source>
        <dbReference type="SAM" id="MobiDB-lite"/>
    </source>
</evidence>
<reference evidence="2 3" key="1">
    <citation type="submission" date="2024-06" db="EMBL/GenBank/DDBJ databases">
        <authorList>
            <person name="Kraege A."/>
            <person name="Thomma B."/>
        </authorList>
    </citation>
    <scope>NUCLEOTIDE SEQUENCE [LARGE SCALE GENOMIC DNA]</scope>
</reference>
<sequence>MGISMGEGGLRVLDVHNRKRLLAVYADKRCRNGERWYIGGIDCVAVPSDVPEQNAAKHIRVGFVHHHKDKQDSRAATQCSQGGPPTSAEKHRGSRMIMTLLAAMAMNDAPLDLLDTDGTNFALYRLRDRELLMY</sequence>
<organism evidence="2 3">
    <name type="scientific">Coccomyxa viridis</name>
    <dbReference type="NCBI Taxonomy" id="1274662"/>
    <lineage>
        <taxon>Eukaryota</taxon>
        <taxon>Viridiplantae</taxon>
        <taxon>Chlorophyta</taxon>
        <taxon>core chlorophytes</taxon>
        <taxon>Trebouxiophyceae</taxon>
        <taxon>Trebouxiophyceae incertae sedis</taxon>
        <taxon>Coccomyxaceae</taxon>
        <taxon>Coccomyxa</taxon>
    </lineage>
</organism>
<evidence type="ECO:0000313" key="2">
    <source>
        <dbReference type="EMBL" id="CAL5224517.1"/>
    </source>
</evidence>